<evidence type="ECO:0000313" key="2">
    <source>
        <dbReference type="Proteomes" id="UP000265520"/>
    </source>
</evidence>
<reference evidence="1 2" key="1">
    <citation type="journal article" date="2018" name="Front. Plant Sci.">
        <title>Red Clover (Trifolium pratense) and Zigzag Clover (T. medium) - A Picture of Genomic Similarities and Differences.</title>
        <authorList>
            <person name="Dluhosova J."/>
            <person name="Istvanek J."/>
            <person name="Nedelnik J."/>
            <person name="Repkova J."/>
        </authorList>
    </citation>
    <scope>NUCLEOTIDE SEQUENCE [LARGE SCALE GENOMIC DNA]</scope>
    <source>
        <strain evidence="2">cv. 10/8</strain>
        <tissue evidence="1">Leaf</tissue>
    </source>
</reference>
<organism evidence="1 2">
    <name type="scientific">Trifolium medium</name>
    <dbReference type="NCBI Taxonomy" id="97028"/>
    <lineage>
        <taxon>Eukaryota</taxon>
        <taxon>Viridiplantae</taxon>
        <taxon>Streptophyta</taxon>
        <taxon>Embryophyta</taxon>
        <taxon>Tracheophyta</taxon>
        <taxon>Spermatophyta</taxon>
        <taxon>Magnoliopsida</taxon>
        <taxon>eudicotyledons</taxon>
        <taxon>Gunneridae</taxon>
        <taxon>Pentapetalae</taxon>
        <taxon>rosids</taxon>
        <taxon>fabids</taxon>
        <taxon>Fabales</taxon>
        <taxon>Fabaceae</taxon>
        <taxon>Papilionoideae</taxon>
        <taxon>50 kb inversion clade</taxon>
        <taxon>NPAAA clade</taxon>
        <taxon>Hologalegina</taxon>
        <taxon>IRL clade</taxon>
        <taxon>Trifolieae</taxon>
        <taxon>Trifolium</taxon>
    </lineage>
</organism>
<proteinExistence type="predicted"/>
<dbReference type="AlphaFoldDB" id="A0A392RKZ4"/>
<dbReference type="Proteomes" id="UP000265520">
    <property type="component" value="Unassembled WGS sequence"/>
</dbReference>
<name>A0A392RKZ4_9FABA</name>
<protein>
    <submittedName>
        <fullName evidence="1">Uncharacterized protein</fullName>
    </submittedName>
</protein>
<accession>A0A392RKZ4</accession>
<keyword evidence="2" id="KW-1185">Reference proteome</keyword>
<evidence type="ECO:0000313" key="1">
    <source>
        <dbReference type="EMBL" id="MCI37301.1"/>
    </source>
</evidence>
<comment type="caution">
    <text evidence="1">The sequence shown here is derived from an EMBL/GenBank/DDBJ whole genome shotgun (WGS) entry which is preliminary data.</text>
</comment>
<dbReference type="EMBL" id="LXQA010243108">
    <property type="protein sequence ID" value="MCI37301.1"/>
    <property type="molecule type" value="Genomic_DNA"/>
</dbReference>
<sequence length="66" mass="7413">MISGVTAKHLFWQKNFGNGVYGNRLPIIHRSSDDGMVNDWGLNFDQRVVDCGDIEKINVSTDRFAG</sequence>